<dbReference type="EnsemblMetazoa" id="AMAM017685-RA">
    <property type="protein sequence ID" value="AMAM017685-PA"/>
    <property type="gene ID" value="AMAM017685"/>
</dbReference>
<proteinExistence type="predicted"/>
<feature type="compositionally biased region" description="Low complexity" evidence="1">
    <location>
        <begin position="887"/>
        <end position="896"/>
    </location>
</feature>
<evidence type="ECO:0000256" key="1">
    <source>
        <dbReference type="SAM" id="MobiDB-lite"/>
    </source>
</evidence>
<reference evidence="3" key="1">
    <citation type="submission" date="2013-09" db="EMBL/GenBank/DDBJ databases">
        <title>The Genome Sequence of Anopheles maculatus species B.</title>
        <authorList>
            <consortium name="The Broad Institute Genomics Platform"/>
            <person name="Neafsey D.E."/>
            <person name="Besansky N."/>
            <person name="Howell P."/>
            <person name="Walton C."/>
            <person name="Young S.K."/>
            <person name="Zeng Q."/>
            <person name="Gargeya S."/>
            <person name="Fitzgerald M."/>
            <person name="Haas B."/>
            <person name="Abouelleil A."/>
            <person name="Allen A.W."/>
            <person name="Alvarado L."/>
            <person name="Arachchi H.M."/>
            <person name="Berlin A.M."/>
            <person name="Chapman S.B."/>
            <person name="Gainer-Dewar J."/>
            <person name="Goldberg J."/>
            <person name="Griggs A."/>
            <person name="Gujja S."/>
            <person name="Hansen M."/>
            <person name="Howarth C."/>
            <person name="Imamovic A."/>
            <person name="Ireland A."/>
            <person name="Larimer J."/>
            <person name="McCowan C."/>
            <person name="Murphy C."/>
            <person name="Pearson M."/>
            <person name="Poon T.W."/>
            <person name="Priest M."/>
            <person name="Roberts A."/>
            <person name="Saif S."/>
            <person name="Shea T."/>
            <person name="Sisk P."/>
            <person name="Sykes S."/>
            <person name="Wortman J."/>
            <person name="Nusbaum C."/>
            <person name="Birren B."/>
        </authorList>
    </citation>
    <scope>NUCLEOTIDE SEQUENCE [LARGE SCALE GENOMIC DNA]</scope>
    <source>
        <strain evidence="3">maculatus3</strain>
    </source>
</reference>
<accession>A0A182T1E6</accession>
<feature type="region of interest" description="Disordered" evidence="1">
    <location>
        <begin position="828"/>
        <end position="908"/>
    </location>
</feature>
<feature type="compositionally biased region" description="Polar residues" evidence="1">
    <location>
        <begin position="873"/>
        <end position="882"/>
    </location>
</feature>
<protein>
    <submittedName>
        <fullName evidence="2">SHR-BD domain-containing protein</fullName>
    </submittedName>
</protein>
<evidence type="ECO:0000313" key="2">
    <source>
        <dbReference type="EnsemblMetazoa" id="AMAM017685-PA"/>
    </source>
</evidence>
<reference evidence="2" key="2">
    <citation type="submission" date="2020-05" db="UniProtKB">
        <authorList>
            <consortium name="EnsemblMetazoa"/>
        </authorList>
    </citation>
    <scope>IDENTIFICATION</scope>
    <source>
        <strain evidence="2">maculatus3</strain>
    </source>
</reference>
<sequence>NEKSLTALWPDHSTEEDFLTVIFQLPKQLDTTIEHPPLLYAKLLDLSLNLDPNFLAFLDLWQRAVLLQDSRRIDSRRRLGGFSSKHSHRSVQLNDLRPVTRSDDKKEHSAPATSVHSSSGKVGVPGGGPIVHGRPTSTIGVDDVEATKQGNAKSAEPGNNSEDIQFWAKLAKRIIFHLEVSHFTVCLPLNNIIFHSLSDSLEDEFGQNEIFMIKLPLISVNSAFKCQTLSGYINRFPISIAKSVWPLEKDSFPWTISLANASSWTYQNGEMNKLLDETTTNISMVLTFNDDQTTATAGFCSSACFHIDTSPFRVTLVKEQLILLRTTLDRIMQLPMVQSAASDPDNGGKTEAVQQFLDIPQLPGGGSSIAAIDLREFLDIAHNSSGGSDETLKEKTTAAETGTSRMMPSLWLQWTFSKLTVSCITREEGSAGPRKERLKLKIELEDIIYSLDKQEVYSQMKAKIGGMSGACYEWQASGWVRNEALAITVQTGESSESSKATGTDTFFYMVVTRAETQNVHTKWDTVRRSKEHTETLVEVLIKMEQVDLRLDLDLLGECVQMMRVLQPDTQSSRDANSNSNAVLGVKDLPLILFSCKGITVYLPLRSGADAEARDDCSVYILKVNNVTVQYNVENPICRVPLRPDVYTKAAQMRILNVPGSKIEDRQYELLLKEISLSTAVWSEVVKYLHDQQTSTTHHDNPAFEWNNLRQGVQRTSHFDVVTVFREFNFSAIYAPCIIYKNVLICSRAVELNCMSDLVVDIELEQLRLAERLLRKGKQIGDYLFPASSHESPRHSVVTAPLMSRSNSSVDGGSLLTFTSIAASGEDTGRESVKSYRDSVPSTRFRRSNSKLSRFEEDSGLESYRTSDGKRPISSGSRKSGNQRQRKISSISSESSSKPQRLRTASSLTQPTPTIVPYEVCLLGGSFSINLYTQRDRSSAAPSLKLVLVQPNALVSLSLLERVLQLSLFDLTLEVDNLAIIKTVTGVPDELGIPQPIIKTRFVNSLTKRNRELKIDLKRPIKLTVSHGKVKKIVELVDALNVLLAPPNANKQRSTGTPKPLPKPVLSRNKFLLIKSHLYDVERIQLGLSQVMVHLLEEDTSRPPSYNMKLSFSSVTSTIRVQERPERIVFELELAELLLSAGTFVILHPFSFKLQLTFAQEYWKRDPLVQIKLQSSYLQLDLIPYIFHQVELIQGEMLDALAREEEPDRKDSVSTVQSANMTPSRELLIPIVPPRFQQRRTKEMQEEYYQDDLRAGAFQFIETMKANELPLPYQIKIINREVGIICWRYPQPRALHQVIVYPVPMNTTKSVNIQCKLEHYAEISSQFVEVCQFTLSENEKTFLKLPQRKIASAIWRIVMTQNVVYDEGLARGRDDDDDVAGATRNDTNDSDDTGQQRVSNGLGRTLFTTITDVLTDSSYLAGQRVVSLPYRLHPKIFVACMRVDSMFSAALVPNLEVTIDVKPVQVNLFNQVPVHRERPLPKPFDRYRLCRESADFGAHKFLMLNAHRLRGQCAIYDNLEMFVSAEFNLHCDLLDYNYFTFENALEVSNMKAYGWIGERSVELRTISDDICIRYGPSIGYNLAVAERMWNRSLSTAAGESSFVLYSRYIVCNRTQLGIKFGQTGTTEMIYLGPNELCLYGFRSCRQRQQLQLYFTEGNTQVTTEPFDVSTDGLQQVCVQSIYEEDMEDEKMLLIRTESLTADGTEGGTSGSSNIQRTITIEGQISFHNMTSQRLKFQYRYYKIVPNSDRNYTTT</sequence>
<dbReference type="InterPro" id="IPR039782">
    <property type="entry name" value="VPS13B"/>
</dbReference>
<keyword evidence="3" id="KW-1185">Reference proteome</keyword>
<dbReference type="Proteomes" id="UP000075901">
    <property type="component" value="Unassembled WGS sequence"/>
</dbReference>
<dbReference type="VEuPathDB" id="VectorBase:AMAM017685"/>
<feature type="region of interest" description="Disordered" evidence="1">
    <location>
        <begin position="1374"/>
        <end position="1398"/>
    </location>
</feature>
<dbReference type="PANTHER" id="PTHR12517:SF0">
    <property type="entry name" value="INTERMEMBRANE LIPID TRANSFER PROTEIN VPS13B"/>
    <property type="match status" value="1"/>
</dbReference>
<feature type="region of interest" description="Disordered" evidence="1">
    <location>
        <begin position="81"/>
        <end position="138"/>
    </location>
</feature>
<name>A0A182T1E6_9DIPT</name>
<evidence type="ECO:0000313" key="3">
    <source>
        <dbReference type="Proteomes" id="UP000075901"/>
    </source>
</evidence>
<dbReference type="PANTHER" id="PTHR12517">
    <property type="entry name" value="VACUOLAR PROTEIN SORTING-ASSOCIATED PROTEIN 13B"/>
    <property type="match status" value="1"/>
</dbReference>
<feature type="compositionally biased region" description="Basic and acidic residues" evidence="1">
    <location>
        <begin position="98"/>
        <end position="109"/>
    </location>
</feature>
<organism evidence="2 3">
    <name type="scientific">Anopheles maculatus</name>
    <dbReference type="NCBI Taxonomy" id="74869"/>
    <lineage>
        <taxon>Eukaryota</taxon>
        <taxon>Metazoa</taxon>
        <taxon>Ecdysozoa</taxon>
        <taxon>Arthropoda</taxon>
        <taxon>Hexapoda</taxon>
        <taxon>Insecta</taxon>
        <taxon>Pterygota</taxon>
        <taxon>Neoptera</taxon>
        <taxon>Endopterygota</taxon>
        <taxon>Diptera</taxon>
        <taxon>Nematocera</taxon>
        <taxon>Culicoidea</taxon>
        <taxon>Culicidae</taxon>
        <taxon>Anophelinae</taxon>
        <taxon>Anopheles</taxon>
        <taxon>Anopheles maculatus group</taxon>
    </lineage>
</organism>